<evidence type="ECO:0000256" key="7">
    <source>
        <dbReference type="ARBA" id="ARBA00022927"/>
    </source>
</evidence>
<evidence type="ECO:0000256" key="3">
    <source>
        <dbReference type="ARBA" id="ARBA00011245"/>
    </source>
</evidence>
<keyword evidence="10" id="KW-0143">Chaperone</keyword>
<comment type="caution">
    <text evidence="14">The sequence shown here is derived from an EMBL/GenBank/DDBJ whole genome shotgun (WGS) entry which is preliminary data.</text>
</comment>
<keyword evidence="8" id="KW-0472">Membrane</keyword>
<comment type="subcellular location">
    <subcellularLocation>
        <location evidence="1">Cell outer membrane</location>
        <topology evidence="1">Lipid-anchor</topology>
    </subcellularLocation>
</comment>
<evidence type="ECO:0000256" key="4">
    <source>
        <dbReference type="ARBA" id="ARBA00016202"/>
    </source>
</evidence>
<dbReference type="EMBL" id="JAGFNY010000011">
    <property type="protein sequence ID" value="MBW7570186.1"/>
    <property type="molecule type" value="Genomic_DNA"/>
</dbReference>
<feature type="signal peptide" evidence="13">
    <location>
        <begin position="1"/>
        <end position="19"/>
    </location>
</feature>
<dbReference type="CDD" id="cd16326">
    <property type="entry name" value="LolB"/>
    <property type="match status" value="1"/>
</dbReference>
<dbReference type="RefSeq" id="WP_219937405.1">
    <property type="nucleotide sequence ID" value="NZ_JAGFNY010000011.1"/>
</dbReference>
<reference evidence="14 15" key="1">
    <citation type="submission" date="2021-03" db="EMBL/GenBank/DDBJ databases">
        <title>Succinivibrio sp. nov. isolated from feces of cow.</title>
        <authorList>
            <person name="Choi J.-Y."/>
        </authorList>
    </citation>
    <scope>NUCLEOTIDE SEQUENCE [LARGE SCALE GENOMIC DNA]</scope>
    <source>
        <strain evidence="14 15">AGMB01872</strain>
    </source>
</reference>
<evidence type="ECO:0000256" key="8">
    <source>
        <dbReference type="ARBA" id="ARBA00023136"/>
    </source>
</evidence>
<keyword evidence="11" id="KW-0998">Cell outer membrane</keyword>
<dbReference type="Pfam" id="PF03550">
    <property type="entry name" value="LolB"/>
    <property type="match status" value="1"/>
</dbReference>
<evidence type="ECO:0000256" key="12">
    <source>
        <dbReference type="ARBA" id="ARBA00023288"/>
    </source>
</evidence>
<keyword evidence="12 14" id="KW-0449">Lipoprotein</keyword>
<evidence type="ECO:0000256" key="2">
    <source>
        <dbReference type="ARBA" id="ARBA00009696"/>
    </source>
</evidence>
<feature type="chain" id="PRO_5047252420" description="Outer-membrane lipoprotein LolB" evidence="13">
    <location>
        <begin position="20"/>
        <end position="200"/>
    </location>
</feature>
<dbReference type="SUPFAM" id="SSF89392">
    <property type="entry name" value="Prokaryotic lipoproteins and lipoprotein localization factors"/>
    <property type="match status" value="1"/>
</dbReference>
<proteinExistence type="inferred from homology"/>
<comment type="subunit">
    <text evidence="3">Monomer.</text>
</comment>
<evidence type="ECO:0000313" key="14">
    <source>
        <dbReference type="EMBL" id="MBW7570186.1"/>
    </source>
</evidence>
<evidence type="ECO:0000256" key="11">
    <source>
        <dbReference type="ARBA" id="ARBA00023237"/>
    </source>
</evidence>
<evidence type="ECO:0000313" key="15">
    <source>
        <dbReference type="Proteomes" id="UP000731465"/>
    </source>
</evidence>
<keyword evidence="6 13" id="KW-0732">Signal</keyword>
<evidence type="ECO:0000256" key="13">
    <source>
        <dbReference type="SAM" id="SignalP"/>
    </source>
</evidence>
<dbReference type="Gene3D" id="2.50.20.10">
    <property type="entry name" value="Lipoprotein localisation LolA/LolB/LppX"/>
    <property type="match status" value="1"/>
</dbReference>
<organism evidence="14 15">
    <name type="scientific">Succinivibrio faecicola</name>
    <dbReference type="NCBI Taxonomy" id="2820300"/>
    <lineage>
        <taxon>Bacteria</taxon>
        <taxon>Pseudomonadati</taxon>
        <taxon>Pseudomonadota</taxon>
        <taxon>Gammaproteobacteria</taxon>
        <taxon>Aeromonadales</taxon>
        <taxon>Succinivibrionaceae</taxon>
        <taxon>Succinivibrio</taxon>
    </lineage>
</organism>
<dbReference type="InterPro" id="IPR029046">
    <property type="entry name" value="LolA/LolB/LppX"/>
</dbReference>
<evidence type="ECO:0000256" key="5">
    <source>
        <dbReference type="ARBA" id="ARBA00022448"/>
    </source>
</evidence>
<gene>
    <name evidence="14" type="ORF">J5V48_04685</name>
</gene>
<dbReference type="Proteomes" id="UP000731465">
    <property type="component" value="Unassembled WGS sequence"/>
</dbReference>
<keyword evidence="15" id="KW-1185">Reference proteome</keyword>
<dbReference type="PROSITE" id="PS51257">
    <property type="entry name" value="PROKAR_LIPOPROTEIN"/>
    <property type="match status" value="1"/>
</dbReference>
<keyword evidence="9" id="KW-0564">Palmitate</keyword>
<dbReference type="InterPro" id="IPR004565">
    <property type="entry name" value="OM_lipoprot_LolB"/>
</dbReference>
<accession>A0ABS7DGG9</accession>
<keyword evidence="5" id="KW-0813">Transport</keyword>
<evidence type="ECO:0000256" key="10">
    <source>
        <dbReference type="ARBA" id="ARBA00023186"/>
    </source>
</evidence>
<evidence type="ECO:0000256" key="1">
    <source>
        <dbReference type="ARBA" id="ARBA00004459"/>
    </source>
</evidence>
<protein>
    <recommendedName>
        <fullName evidence="4">Outer-membrane lipoprotein LolB</fullName>
    </recommendedName>
</protein>
<sequence length="200" mass="22810">MIKIVSTLFLLLTATFILSGCAPKVEDNSFSLLTQEKREKKLNDINELEEFGKIGLFSRYKNASFSVNCAYSYNKNKFSLAFTGPMGMQYALIEVYANGTTYINAQGKELKGENARELLKENFKLDIPVEDLHRVMIGLPRGKVIYDNLGYAKEALVEDQYKVIYRSYKPIKEYVLPNLLEIITPQTKIVLRISDITTVK</sequence>
<name>A0ABS7DGG9_9GAMM</name>
<evidence type="ECO:0000256" key="6">
    <source>
        <dbReference type="ARBA" id="ARBA00022729"/>
    </source>
</evidence>
<keyword evidence="7" id="KW-0653">Protein transport</keyword>
<evidence type="ECO:0000256" key="9">
    <source>
        <dbReference type="ARBA" id="ARBA00023139"/>
    </source>
</evidence>
<comment type="similarity">
    <text evidence="2">Belongs to the LolB family.</text>
</comment>